<gene>
    <name evidence="2" type="ORF">ACFSCX_13245</name>
</gene>
<dbReference type="PANTHER" id="PTHR42815:SF2">
    <property type="entry name" value="FAD-BINDING, PUTATIVE (AFU_ORTHOLOGUE AFUA_6G07600)-RELATED"/>
    <property type="match status" value="1"/>
</dbReference>
<feature type="domain" description="Pyridoxamine 5'-phosphate oxidase N-terminal" evidence="1">
    <location>
        <begin position="37"/>
        <end position="158"/>
    </location>
</feature>
<dbReference type="SUPFAM" id="SSF50475">
    <property type="entry name" value="FMN-binding split barrel"/>
    <property type="match status" value="1"/>
</dbReference>
<dbReference type="EMBL" id="JBHUEM010000020">
    <property type="protein sequence ID" value="MFD1737519.1"/>
    <property type="molecule type" value="Genomic_DNA"/>
</dbReference>
<dbReference type="Proteomes" id="UP001597214">
    <property type="component" value="Unassembled WGS sequence"/>
</dbReference>
<dbReference type="Pfam" id="PF01243">
    <property type="entry name" value="PNPOx_N"/>
    <property type="match status" value="1"/>
</dbReference>
<name>A0ABW4LQT5_9BACI</name>
<dbReference type="InterPro" id="IPR024029">
    <property type="entry name" value="Pyridox_Oxase_FMN-dep"/>
</dbReference>
<dbReference type="RefSeq" id="WP_377928722.1">
    <property type="nucleotide sequence ID" value="NZ_JBHUEM010000020.1"/>
</dbReference>
<evidence type="ECO:0000313" key="3">
    <source>
        <dbReference type="Proteomes" id="UP001597214"/>
    </source>
</evidence>
<accession>A0ABW4LQT5</accession>
<proteinExistence type="predicted"/>
<reference evidence="3" key="1">
    <citation type="journal article" date="2019" name="Int. J. Syst. Evol. Microbiol.">
        <title>The Global Catalogue of Microorganisms (GCM) 10K type strain sequencing project: providing services to taxonomists for standard genome sequencing and annotation.</title>
        <authorList>
            <consortium name="The Broad Institute Genomics Platform"/>
            <consortium name="The Broad Institute Genome Sequencing Center for Infectious Disease"/>
            <person name="Wu L."/>
            <person name="Ma J."/>
        </authorList>
    </citation>
    <scope>NUCLEOTIDE SEQUENCE [LARGE SCALE GENOMIC DNA]</scope>
    <source>
        <strain evidence="3">CCUG 49339</strain>
    </source>
</reference>
<dbReference type="PANTHER" id="PTHR42815">
    <property type="entry name" value="FAD-BINDING, PUTATIVE (AFU_ORTHOLOGUE AFUA_6G07600)-RELATED"/>
    <property type="match status" value="1"/>
</dbReference>
<organism evidence="2 3">
    <name type="scientific">Bacillus salitolerans</name>
    <dbReference type="NCBI Taxonomy" id="1437434"/>
    <lineage>
        <taxon>Bacteria</taxon>
        <taxon>Bacillati</taxon>
        <taxon>Bacillota</taxon>
        <taxon>Bacilli</taxon>
        <taxon>Bacillales</taxon>
        <taxon>Bacillaceae</taxon>
        <taxon>Bacillus</taxon>
    </lineage>
</organism>
<dbReference type="InterPro" id="IPR011576">
    <property type="entry name" value="Pyridox_Oxase_N"/>
</dbReference>
<sequence>MSAINFKFENIITSEAELREKLGQPSKVAGNKVIHELDQHCKTLINHSPFLVLSTSNMNGKCDASPRGDAPGFVYIVDEKHIIIPERPGNKRIDSISNILSNPHVGILFFIPGMEETLRINGRACIIQDQNWLTKMTANHKVPELGIVIEVEEIFMHCAKAFKRSHLWEPELWPDITKVPTAPEILAAHVKKEEMTKEVIQEHLKDSYKNRLY</sequence>
<dbReference type="InterPro" id="IPR012349">
    <property type="entry name" value="Split_barrel_FMN-bd"/>
</dbReference>
<evidence type="ECO:0000313" key="2">
    <source>
        <dbReference type="EMBL" id="MFD1737519.1"/>
    </source>
</evidence>
<comment type="caution">
    <text evidence="2">The sequence shown here is derived from an EMBL/GenBank/DDBJ whole genome shotgun (WGS) entry which is preliminary data.</text>
</comment>
<dbReference type="NCBIfam" id="TIGR04025">
    <property type="entry name" value="PPOX_FMN_DR2398"/>
    <property type="match status" value="1"/>
</dbReference>
<keyword evidence="3" id="KW-1185">Reference proteome</keyword>
<protein>
    <submittedName>
        <fullName evidence="2">Pyridoxamine 5'-phosphate oxidase family protein</fullName>
    </submittedName>
</protein>
<evidence type="ECO:0000259" key="1">
    <source>
        <dbReference type="Pfam" id="PF01243"/>
    </source>
</evidence>
<dbReference type="Gene3D" id="2.30.110.10">
    <property type="entry name" value="Electron Transport, Fmn-binding Protein, Chain A"/>
    <property type="match status" value="1"/>
</dbReference>